<protein>
    <submittedName>
        <fullName evidence="1">Uncharacterized protein</fullName>
    </submittedName>
</protein>
<organism evidence="1 2">
    <name type="scientific">Desulforapulum autotrophicum (strain ATCC 43914 / DSM 3382 / VKM B-1955 / HRM2)</name>
    <name type="common">Desulfobacterium autotrophicum</name>
    <dbReference type="NCBI Taxonomy" id="177437"/>
    <lineage>
        <taxon>Bacteria</taxon>
        <taxon>Pseudomonadati</taxon>
        <taxon>Thermodesulfobacteriota</taxon>
        <taxon>Desulfobacteria</taxon>
        <taxon>Desulfobacterales</taxon>
        <taxon>Desulfobacteraceae</taxon>
        <taxon>Desulforapulum</taxon>
    </lineage>
</organism>
<evidence type="ECO:0000313" key="2">
    <source>
        <dbReference type="Proteomes" id="UP000000442"/>
    </source>
</evidence>
<dbReference type="EMBL" id="CP001087">
    <property type="protein sequence ID" value="ACN14603.1"/>
    <property type="molecule type" value="Genomic_DNA"/>
</dbReference>
<dbReference type="AlphaFoldDB" id="C0Q9N9"/>
<keyword evidence="2" id="KW-1185">Reference proteome</keyword>
<name>C0Q9N9_DESAH</name>
<dbReference type="RefSeq" id="WP_015903390.1">
    <property type="nucleotide sequence ID" value="NC_012108.1"/>
</dbReference>
<proteinExistence type="predicted"/>
<dbReference type="OrthoDB" id="5420896at2"/>
<sequence length="78" mass="8793">MNDNYSKAGLQRLFQKGVNNFLLLHKNGKAVAFQLDQNENVNIVGRQTDISFKSTGLSLLDDGWKCVGPGLEYSWLFE</sequence>
<dbReference type="KEGG" id="dat:HRM2_14940"/>
<reference evidence="1 2" key="1">
    <citation type="journal article" date="2009" name="Environ. Microbiol.">
        <title>Genome sequence of Desulfobacterium autotrophicum HRM2, a marine sulfate reducer oxidizing organic carbon completely to carbon dioxide.</title>
        <authorList>
            <person name="Strittmatter A.W."/>
            <person name="Liesegang H."/>
            <person name="Rabus R."/>
            <person name="Decker I."/>
            <person name="Amann J."/>
            <person name="Andres S."/>
            <person name="Henne A."/>
            <person name="Fricke W.F."/>
            <person name="Martinez-Arias R."/>
            <person name="Bartels D."/>
            <person name="Goesmann A."/>
            <person name="Krause L."/>
            <person name="Puehler A."/>
            <person name="Klenk H.P."/>
            <person name="Richter M."/>
            <person name="Schuler M."/>
            <person name="Gloeckner F.O."/>
            <person name="Meyerdierks A."/>
            <person name="Gottschalk G."/>
            <person name="Amann R."/>
        </authorList>
    </citation>
    <scope>NUCLEOTIDE SEQUENCE [LARGE SCALE GENOMIC DNA]</scope>
    <source>
        <strain evidence="2">ATCC 43914 / DSM 3382 / HRM2</strain>
    </source>
</reference>
<gene>
    <name evidence="1" type="ordered locus">HRM2_14940</name>
</gene>
<accession>C0Q9N9</accession>
<dbReference type="HOGENOM" id="CLU_2616201_0_0_7"/>
<dbReference type="Proteomes" id="UP000000442">
    <property type="component" value="Chromosome"/>
</dbReference>
<evidence type="ECO:0000313" key="1">
    <source>
        <dbReference type="EMBL" id="ACN14603.1"/>
    </source>
</evidence>